<dbReference type="AlphaFoldDB" id="A0A381NHG1"/>
<evidence type="ECO:0008006" key="3">
    <source>
        <dbReference type="Google" id="ProtNLM"/>
    </source>
</evidence>
<keyword evidence="1" id="KW-0472">Membrane</keyword>
<accession>A0A381NHG1</accession>
<evidence type="ECO:0000313" key="2">
    <source>
        <dbReference type="EMBL" id="SUZ53995.1"/>
    </source>
</evidence>
<name>A0A381NHG1_9ZZZZ</name>
<feature type="transmembrane region" description="Helical" evidence="1">
    <location>
        <begin position="81"/>
        <end position="99"/>
    </location>
</feature>
<protein>
    <recommendedName>
        <fullName evidence="3">Glycosyltransferase RgtA/B/C/D-like domain-containing protein</fullName>
    </recommendedName>
</protein>
<organism evidence="2">
    <name type="scientific">marine metagenome</name>
    <dbReference type="NCBI Taxonomy" id="408172"/>
    <lineage>
        <taxon>unclassified sequences</taxon>
        <taxon>metagenomes</taxon>
        <taxon>ecological metagenomes</taxon>
    </lineage>
</organism>
<gene>
    <name evidence="2" type="ORF">METZ01_LOCUS6849</name>
</gene>
<reference evidence="2" key="1">
    <citation type="submission" date="2018-05" db="EMBL/GenBank/DDBJ databases">
        <authorList>
            <person name="Lanie J.A."/>
            <person name="Ng W.-L."/>
            <person name="Kazmierczak K.M."/>
            <person name="Andrzejewski T.M."/>
            <person name="Davidsen T.M."/>
            <person name="Wayne K.J."/>
            <person name="Tettelin H."/>
            <person name="Glass J.I."/>
            <person name="Rusch D."/>
            <person name="Podicherti R."/>
            <person name="Tsui H.-C.T."/>
            <person name="Winkler M.E."/>
        </authorList>
    </citation>
    <scope>NUCLEOTIDE SEQUENCE</scope>
</reference>
<dbReference type="EMBL" id="UINC01000362">
    <property type="protein sequence ID" value="SUZ53995.1"/>
    <property type="molecule type" value="Genomic_DNA"/>
</dbReference>
<feature type="non-terminal residue" evidence="2">
    <location>
        <position position="1"/>
    </location>
</feature>
<proteinExistence type="predicted"/>
<keyword evidence="1" id="KW-1133">Transmembrane helix</keyword>
<feature type="transmembrane region" description="Helical" evidence="1">
    <location>
        <begin position="20"/>
        <end position="44"/>
    </location>
</feature>
<keyword evidence="1" id="KW-0812">Transmembrane</keyword>
<evidence type="ECO:0000256" key="1">
    <source>
        <dbReference type="SAM" id="Phobius"/>
    </source>
</evidence>
<sequence length="108" mass="12378">VEPRRWLNRSHPQTLLSATMLLYIEGLFSLVRGEVQLLIGVAMFPAAWAIANDRRWGWRLGIAAAVLNVLLELQGDGLDRLMNLLFPVVLLVLLVHPVSREHQRIWFE</sequence>